<keyword evidence="2" id="KW-1185">Reference proteome</keyword>
<dbReference type="AlphaFoldDB" id="A0A8X6RRZ6"/>
<dbReference type="Proteomes" id="UP000887159">
    <property type="component" value="Unassembled WGS sequence"/>
</dbReference>
<sequence length="112" mass="12502">MGPPSCPRFLNYFPQKSKGNMQVTAKFLDFMIVGCDVGLTSKALGNMDILEDSGRIKDFTEAMGELRSLVLPMRSSYSDDLIPSPTHKRSQGKIMAKSFDQRGKFTIGQMLF</sequence>
<name>A0A8X6RRZ6_TRICX</name>
<evidence type="ECO:0000313" key="1">
    <source>
        <dbReference type="EMBL" id="GFY00677.1"/>
    </source>
</evidence>
<protein>
    <submittedName>
        <fullName evidence="1">Uncharacterized protein</fullName>
    </submittedName>
</protein>
<comment type="caution">
    <text evidence="1">The sequence shown here is derived from an EMBL/GenBank/DDBJ whole genome shotgun (WGS) entry which is preliminary data.</text>
</comment>
<proteinExistence type="predicted"/>
<accession>A0A8X6RRZ6</accession>
<gene>
    <name evidence="1" type="ORF">TNCV_2140711</name>
</gene>
<reference evidence="1" key="1">
    <citation type="submission" date="2020-08" db="EMBL/GenBank/DDBJ databases">
        <title>Multicomponent nature underlies the extraordinary mechanical properties of spider dragline silk.</title>
        <authorList>
            <person name="Kono N."/>
            <person name="Nakamura H."/>
            <person name="Mori M."/>
            <person name="Yoshida Y."/>
            <person name="Ohtoshi R."/>
            <person name="Malay A.D."/>
            <person name="Moran D.A.P."/>
            <person name="Tomita M."/>
            <person name="Numata K."/>
            <person name="Arakawa K."/>
        </authorList>
    </citation>
    <scope>NUCLEOTIDE SEQUENCE</scope>
</reference>
<dbReference type="EMBL" id="BMAU01021221">
    <property type="protein sequence ID" value="GFY00677.1"/>
    <property type="molecule type" value="Genomic_DNA"/>
</dbReference>
<evidence type="ECO:0000313" key="2">
    <source>
        <dbReference type="Proteomes" id="UP000887159"/>
    </source>
</evidence>
<organism evidence="1 2">
    <name type="scientific">Trichonephila clavipes</name>
    <name type="common">Golden silk orbweaver</name>
    <name type="synonym">Nephila clavipes</name>
    <dbReference type="NCBI Taxonomy" id="2585209"/>
    <lineage>
        <taxon>Eukaryota</taxon>
        <taxon>Metazoa</taxon>
        <taxon>Ecdysozoa</taxon>
        <taxon>Arthropoda</taxon>
        <taxon>Chelicerata</taxon>
        <taxon>Arachnida</taxon>
        <taxon>Araneae</taxon>
        <taxon>Araneomorphae</taxon>
        <taxon>Entelegynae</taxon>
        <taxon>Araneoidea</taxon>
        <taxon>Nephilidae</taxon>
        <taxon>Trichonephila</taxon>
    </lineage>
</organism>